<accession>A0A401IPY0</accession>
<reference evidence="4 5" key="1">
    <citation type="journal article" date="2019" name="Int. J. Syst. Evol. Microbiol.">
        <title>Lactobacillus salitolerans sp. nov., a novel lactic acid bacterium isolated from spent mushroom substrates.</title>
        <authorList>
            <person name="Tohno M."/>
            <person name="Tanizawa Y."/>
            <person name="Kojima Y."/>
            <person name="Sakamoto M."/>
            <person name="Nakamura Y."/>
            <person name="Ohkuma M."/>
            <person name="Kobayashi H."/>
        </authorList>
    </citation>
    <scope>NUCLEOTIDE SEQUENCE [LARGE SCALE GENOMIC DNA]</scope>
    <source>
        <strain evidence="4 5">YK43</strain>
    </source>
</reference>
<comment type="caution">
    <text evidence="4">The sequence shown here is derived from an EMBL/GenBank/DDBJ whole genome shotgun (WGS) entry which is preliminary data.</text>
</comment>
<dbReference type="PANTHER" id="PTHR43540:SF14">
    <property type="entry name" value="ISOCHORISMATASE"/>
    <property type="match status" value="1"/>
</dbReference>
<dbReference type="RefSeq" id="WP_124974260.1">
    <property type="nucleotide sequence ID" value="NZ_BFFP01000001.1"/>
</dbReference>
<comment type="similarity">
    <text evidence="1">Belongs to the isochorismatase family.</text>
</comment>
<dbReference type="Gene3D" id="3.40.50.850">
    <property type="entry name" value="Isochorismatase-like"/>
    <property type="match status" value="1"/>
</dbReference>
<dbReference type="GO" id="GO:0016787">
    <property type="term" value="F:hydrolase activity"/>
    <property type="evidence" value="ECO:0007669"/>
    <property type="project" value="UniProtKB-KW"/>
</dbReference>
<dbReference type="InterPro" id="IPR036380">
    <property type="entry name" value="Isochorismatase-like_sf"/>
</dbReference>
<evidence type="ECO:0000256" key="1">
    <source>
        <dbReference type="ARBA" id="ARBA00006336"/>
    </source>
</evidence>
<dbReference type="EMBL" id="BFFP01000001">
    <property type="protein sequence ID" value="GBG93589.1"/>
    <property type="molecule type" value="Genomic_DNA"/>
</dbReference>
<evidence type="ECO:0000313" key="4">
    <source>
        <dbReference type="EMBL" id="GBG93589.1"/>
    </source>
</evidence>
<evidence type="ECO:0000256" key="2">
    <source>
        <dbReference type="ARBA" id="ARBA00022801"/>
    </source>
</evidence>
<organism evidence="4 5">
    <name type="scientific">Ligilactobacillus salitolerans</name>
    <dbReference type="NCBI Taxonomy" id="1808352"/>
    <lineage>
        <taxon>Bacteria</taxon>
        <taxon>Bacillati</taxon>
        <taxon>Bacillota</taxon>
        <taxon>Bacilli</taxon>
        <taxon>Lactobacillales</taxon>
        <taxon>Lactobacillaceae</taxon>
        <taxon>Ligilactobacillus</taxon>
    </lineage>
</organism>
<dbReference type="Pfam" id="PF00857">
    <property type="entry name" value="Isochorismatase"/>
    <property type="match status" value="1"/>
</dbReference>
<dbReference type="InterPro" id="IPR050272">
    <property type="entry name" value="Isochorismatase-like_hydrls"/>
</dbReference>
<dbReference type="Proteomes" id="UP000286848">
    <property type="component" value="Unassembled WGS sequence"/>
</dbReference>
<evidence type="ECO:0000259" key="3">
    <source>
        <dbReference type="Pfam" id="PF00857"/>
    </source>
</evidence>
<name>A0A401IPY0_9LACO</name>
<dbReference type="AlphaFoldDB" id="A0A401IPY0"/>
<gene>
    <name evidence="4" type="ORF">LFYK43_00480</name>
</gene>
<feature type="domain" description="Isochorismatase-like" evidence="3">
    <location>
        <begin position="3"/>
        <end position="137"/>
    </location>
</feature>
<dbReference type="InterPro" id="IPR000868">
    <property type="entry name" value="Isochorismatase-like_dom"/>
</dbReference>
<dbReference type="CDD" id="cd01014">
    <property type="entry name" value="nicotinamidase_related"/>
    <property type="match status" value="1"/>
</dbReference>
<proteinExistence type="inferred from homology"/>
<protein>
    <submittedName>
        <fullName evidence="4">Amidase</fullName>
    </submittedName>
</protein>
<keyword evidence="5" id="KW-1185">Reference proteome</keyword>
<dbReference type="PANTHER" id="PTHR43540">
    <property type="entry name" value="PEROXYUREIDOACRYLATE/UREIDOACRYLATE AMIDOHYDROLASE-RELATED"/>
    <property type="match status" value="1"/>
</dbReference>
<dbReference type="OrthoDB" id="9785724at2"/>
<evidence type="ECO:0000313" key="5">
    <source>
        <dbReference type="Proteomes" id="UP000286848"/>
    </source>
</evidence>
<dbReference type="SUPFAM" id="SSF52499">
    <property type="entry name" value="Isochorismatase-like hydrolases"/>
    <property type="match status" value="1"/>
</dbReference>
<keyword evidence="2" id="KW-0378">Hydrolase</keyword>
<sequence>MKVLLVIDLQNGVCHEDGTIYNFDNLITGVNARIKEYRDKKLPIIFVQHNDPGLVAGTKEWELVPELDFQEGDPVVQKTHPDSFYKTNLQELLTDLDATEIEICGAQTEYCIDATTKAAFDRHYQLSMQEGLSSTYDNDFMTAKETIDFFQGIWDHQYLTLEKQ</sequence>